<comment type="caution">
    <text evidence="3">The sequence shown here is derived from an EMBL/GenBank/DDBJ whole genome shotgun (WGS) entry which is preliminary data.</text>
</comment>
<proteinExistence type="inferred from homology"/>
<keyword evidence="4" id="KW-1185">Reference proteome</keyword>
<dbReference type="RefSeq" id="WP_212218499.1">
    <property type="nucleotide sequence ID" value="NZ_JAGUCO010000024.1"/>
</dbReference>
<evidence type="ECO:0000256" key="1">
    <source>
        <dbReference type="ARBA" id="ARBA00006865"/>
    </source>
</evidence>
<gene>
    <name evidence="3" type="ORF">KEM10_19660</name>
</gene>
<keyword evidence="3" id="KW-0378">Hydrolase</keyword>
<dbReference type="Proteomes" id="UP000708576">
    <property type="component" value="Unassembled WGS sequence"/>
</dbReference>
<organism evidence="3 4">
    <name type="scientific">Carboxylicivirga linearis</name>
    <dbReference type="NCBI Taxonomy" id="1628157"/>
    <lineage>
        <taxon>Bacteria</taxon>
        <taxon>Pseudomonadati</taxon>
        <taxon>Bacteroidota</taxon>
        <taxon>Bacteroidia</taxon>
        <taxon>Marinilabiliales</taxon>
        <taxon>Marinilabiliaceae</taxon>
        <taxon>Carboxylicivirga</taxon>
    </lineage>
</organism>
<dbReference type="InterPro" id="IPR000757">
    <property type="entry name" value="Beta-glucanase-like"/>
</dbReference>
<sequence length="484" mass="56841">MASFLNSLFGSKYPQTAKYEAEQEKLKSDYQRLIDFENSSNYNRFKELDTLVHSGDFIKKVEQLKSEKFKDTPEYRKLKDFESLRKSSDLKKYFKYKASHNPERINSIAQSDILKQYSEIKKWIDSAEFREAKSKKDYKKSEAYTKFKEFKSLQKDSDIKFYYKETNKAIYKNFINIDNSERLATFESLKEEVESADFIAFKKDLEDPKRFAKSKEHALISEYEDIKKTPEFKWFEKIKNKDLFKEIDKWQVTFEDDFDSAQIDQNKWINGYYWGKALLNDVYVLKDEKQFFSDSNIQLRDSVAHLTTKEGKIKGKVWDDKLGFVPKEFNFSSALISTGQSFRQLYGKFEAKVKVNDSSPLNHAFWMVGESIAPQIDIFRFAEGGAKNFKAGSHTIDNSNNALHNVTTVNGVKFDSDYYIYGLEWSKDKLTWTVNGVTVHEQTKNIPQHPMYLVFSSHLLKDVEKINLPSALSVDWIRCYQQRA</sequence>
<dbReference type="InterPro" id="IPR013320">
    <property type="entry name" value="ConA-like_dom_sf"/>
</dbReference>
<accession>A0ABS5K1U6</accession>
<protein>
    <submittedName>
        <fullName evidence="3">Glycoside hydrolase family 16 protein</fullName>
    </submittedName>
</protein>
<dbReference type="SUPFAM" id="SSF49899">
    <property type="entry name" value="Concanavalin A-like lectins/glucanases"/>
    <property type="match status" value="1"/>
</dbReference>
<dbReference type="Gene3D" id="2.60.120.200">
    <property type="match status" value="1"/>
</dbReference>
<name>A0ABS5K1U6_9BACT</name>
<dbReference type="PANTHER" id="PTHR10963:SF55">
    <property type="entry name" value="GLYCOSIDE HYDROLASE FAMILY 16 PROTEIN"/>
    <property type="match status" value="1"/>
</dbReference>
<dbReference type="PROSITE" id="PS51762">
    <property type="entry name" value="GH16_2"/>
    <property type="match status" value="1"/>
</dbReference>
<dbReference type="EMBL" id="JAGUCO010000024">
    <property type="protein sequence ID" value="MBS2100511.1"/>
    <property type="molecule type" value="Genomic_DNA"/>
</dbReference>
<feature type="domain" description="GH16" evidence="2">
    <location>
        <begin position="222"/>
        <end position="484"/>
    </location>
</feature>
<comment type="similarity">
    <text evidence="1">Belongs to the glycosyl hydrolase 16 family.</text>
</comment>
<dbReference type="PANTHER" id="PTHR10963">
    <property type="entry name" value="GLYCOSYL HYDROLASE-RELATED"/>
    <property type="match status" value="1"/>
</dbReference>
<dbReference type="CDD" id="cd00413">
    <property type="entry name" value="Glyco_hydrolase_16"/>
    <property type="match status" value="1"/>
</dbReference>
<dbReference type="InterPro" id="IPR050546">
    <property type="entry name" value="Glycosyl_Hydrlase_16"/>
</dbReference>
<reference evidence="3 4" key="1">
    <citation type="journal article" date="2015" name="Int. J. Syst. Evol. Microbiol.">
        <title>Carboxylicivirga linearis sp. nov., isolated from a sea cucumber culture pond.</title>
        <authorList>
            <person name="Wang F.Q."/>
            <person name="Zhou Y.X."/>
            <person name="Lin X.Z."/>
            <person name="Chen G.J."/>
            <person name="Du Z.J."/>
        </authorList>
    </citation>
    <scope>NUCLEOTIDE SEQUENCE [LARGE SCALE GENOMIC DNA]</scope>
    <source>
        <strain evidence="3 4">FB218</strain>
    </source>
</reference>
<evidence type="ECO:0000313" key="3">
    <source>
        <dbReference type="EMBL" id="MBS2100511.1"/>
    </source>
</evidence>
<evidence type="ECO:0000259" key="2">
    <source>
        <dbReference type="PROSITE" id="PS51762"/>
    </source>
</evidence>
<evidence type="ECO:0000313" key="4">
    <source>
        <dbReference type="Proteomes" id="UP000708576"/>
    </source>
</evidence>
<dbReference type="Pfam" id="PF00722">
    <property type="entry name" value="Glyco_hydro_16"/>
    <property type="match status" value="1"/>
</dbReference>
<dbReference type="GO" id="GO:0016787">
    <property type="term" value="F:hydrolase activity"/>
    <property type="evidence" value="ECO:0007669"/>
    <property type="project" value="UniProtKB-KW"/>
</dbReference>